<dbReference type="SMART" id="SM00418">
    <property type="entry name" value="HTH_ARSR"/>
    <property type="match status" value="1"/>
</dbReference>
<dbReference type="SUPFAM" id="SSF46785">
    <property type="entry name" value="Winged helix' DNA-binding domain"/>
    <property type="match status" value="1"/>
</dbReference>
<dbReference type="Proteomes" id="UP000638560">
    <property type="component" value="Unassembled WGS sequence"/>
</dbReference>
<protein>
    <submittedName>
        <fullName evidence="4">Helix-turn-helix transcriptional regulator</fullName>
    </submittedName>
</protein>
<dbReference type="InterPro" id="IPR001845">
    <property type="entry name" value="HTH_ArsR_DNA-bd_dom"/>
</dbReference>
<dbReference type="InterPro" id="IPR011991">
    <property type="entry name" value="ArsR-like_HTH"/>
</dbReference>
<sequence length="218" mass="23661">MKPEIRLTDPRALRGYAHPLRMALVGLLRREGPMTATQASEHLDESVPNCSYHLRQLARYGLAERAEGADARERPWRATAQNTTWDDLSDDPAVRAAANELNAGILDHYVARARTHLAQRAFEPVDWRAVLGFGDALVHVTAAELAELTRRIEALLAEYDERLTDPSTRPAGSRAIGVIQLVVPVEPFSAAEPGEPGPADEPGPAREPGPAAAEGTGR</sequence>
<dbReference type="Gene3D" id="1.10.10.10">
    <property type="entry name" value="Winged helix-like DNA-binding domain superfamily/Winged helix DNA-binding domain"/>
    <property type="match status" value="1"/>
</dbReference>
<feature type="region of interest" description="Disordered" evidence="2">
    <location>
        <begin position="187"/>
        <end position="218"/>
    </location>
</feature>
<evidence type="ECO:0000256" key="1">
    <source>
        <dbReference type="SAM" id="Coils"/>
    </source>
</evidence>
<keyword evidence="5" id="KW-1185">Reference proteome</keyword>
<dbReference type="EMBL" id="JADPUN010000176">
    <property type="protein sequence ID" value="MBF9131000.1"/>
    <property type="molecule type" value="Genomic_DNA"/>
</dbReference>
<dbReference type="RefSeq" id="WP_196202553.1">
    <property type="nucleotide sequence ID" value="NZ_JADPUN010000176.1"/>
</dbReference>
<feature type="compositionally biased region" description="Pro residues" evidence="2">
    <location>
        <begin position="195"/>
        <end position="207"/>
    </location>
</feature>
<dbReference type="InterPro" id="IPR036388">
    <property type="entry name" value="WH-like_DNA-bd_sf"/>
</dbReference>
<evidence type="ECO:0000259" key="3">
    <source>
        <dbReference type="SMART" id="SM00418"/>
    </source>
</evidence>
<comment type="caution">
    <text evidence="4">The sequence shown here is derived from an EMBL/GenBank/DDBJ whole genome shotgun (WGS) entry which is preliminary data.</text>
</comment>
<feature type="domain" description="HTH arsR-type" evidence="3">
    <location>
        <begin position="11"/>
        <end position="102"/>
    </location>
</feature>
<reference evidence="4 5" key="1">
    <citation type="submission" date="2020-11" db="EMBL/GenBank/DDBJ databases">
        <title>A novel isolate from a Black sea contaminated sediment with potential to produce alkanes: Plantactinospora alkalitolerans sp. nov.</title>
        <authorList>
            <person name="Carro L."/>
            <person name="Veyisoglu A."/>
            <person name="Guven K."/>
            <person name="Schumann P."/>
            <person name="Klenk H.-P."/>
            <person name="Sahin N."/>
        </authorList>
    </citation>
    <scope>NUCLEOTIDE SEQUENCE [LARGE SCALE GENOMIC DNA]</scope>
    <source>
        <strain evidence="4 5">S1510</strain>
    </source>
</reference>
<evidence type="ECO:0000256" key="2">
    <source>
        <dbReference type="SAM" id="MobiDB-lite"/>
    </source>
</evidence>
<dbReference type="Pfam" id="PF12840">
    <property type="entry name" value="HTH_20"/>
    <property type="match status" value="1"/>
</dbReference>
<keyword evidence="1" id="KW-0175">Coiled coil</keyword>
<feature type="compositionally biased region" description="Low complexity" evidence="2">
    <location>
        <begin position="208"/>
        <end position="218"/>
    </location>
</feature>
<feature type="coiled-coil region" evidence="1">
    <location>
        <begin position="138"/>
        <end position="165"/>
    </location>
</feature>
<evidence type="ECO:0000313" key="4">
    <source>
        <dbReference type="EMBL" id="MBF9131000.1"/>
    </source>
</evidence>
<dbReference type="InterPro" id="IPR036390">
    <property type="entry name" value="WH_DNA-bd_sf"/>
</dbReference>
<organism evidence="4 5">
    <name type="scientific">Plantactinospora alkalitolerans</name>
    <dbReference type="NCBI Taxonomy" id="2789879"/>
    <lineage>
        <taxon>Bacteria</taxon>
        <taxon>Bacillati</taxon>
        <taxon>Actinomycetota</taxon>
        <taxon>Actinomycetes</taxon>
        <taxon>Micromonosporales</taxon>
        <taxon>Micromonosporaceae</taxon>
        <taxon>Plantactinospora</taxon>
    </lineage>
</organism>
<name>A0ABS0GXS7_9ACTN</name>
<gene>
    <name evidence="4" type="ORF">I0C86_18835</name>
</gene>
<proteinExistence type="predicted"/>
<accession>A0ABS0GXS7</accession>
<dbReference type="CDD" id="cd00090">
    <property type="entry name" value="HTH_ARSR"/>
    <property type="match status" value="1"/>
</dbReference>
<evidence type="ECO:0000313" key="5">
    <source>
        <dbReference type="Proteomes" id="UP000638560"/>
    </source>
</evidence>